<dbReference type="RefSeq" id="XP_007827703.1">
    <property type="nucleotide sequence ID" value="XM_007829512.1"/>
</dbReference>
<dbReference type="GO" id="GO:0045944">
    <property type="term" value="P:positive regulation of transcription by RNA polymerase II"/>
    <property type="evidence" value="ECO:0007669"/>
    <property type="project" value="TreeGrafter"/>
</dbReference>
<keyword evidence="7" id="KW-0539">Nucleus</keyword>
<evidence type="ECO:0000256" key="4">
    <source>
        <dbReference type="ARBA" id="ARBA00023015"/>
    </source>
</evidence>
<dbReference type="CDD" id="cd12148">
    <property type="entry name" value="fungal_TF_MHR"/>
    <property type="match status" value="1"/>
</dbReference>
<dbReference type="SMART" id="SM00906">
    <property type="entry name" value="Fungal_trans"/>
    <property type="match status" value="1"/>
</dbReference>
<dbReference type="GeneID" id="19265944"/>
<dbReference type="InterPro" id="IPR036864">
    <property type="entry name" value="Zn2-C6_fun-type_DNA-bd_sf"/>
</dbReference>
<dbReference type="Proteomes" id="UP000030651">
    <property type="component" value="Unassembled WGS sequence"/>
</dbReference>
<dbReference type="EMBL" id="KI912109">
    <property type="protein sequence ID" value="ETS87103.1"/>
    <property type="molecule type" value="Genomic_DNA"/>
</dbReference>
<keyword evidence="6" id="KW-0804">Transcription</keyword>
<evidence type="ECO:0000256" key="6">
    <source>
        <dbReference type="ARBA" id="ARBA00023163"/>
    </source>
</evidence>
<dbReference type="HOGENOM" id="CLU_018404_0_0_1"/>
<dbReference type="GO" id="GO:0008270">
    <property type="term" value="F:zinc ion binding"/>
    <property type="evidence" value="ECO:0007669"/>
    <property type="project" value="InterPro"/>
</dbReference>
<dbReference type="InParanoid" id="W3XM19"/>
<dbReference type="InterPro" id="IPR007219">
    <property type="entry name" value="XnlR_reg_dom"/>
</dbReference>
<feature type="region of interest" description="Disordered" evidence="8">
    <location>
        <begin position="93"/>
        <end position="121"/>
    </location>
</feature>
<dbReference type="GO" id="GO:0006351">
    <property type="term" value="P:DNA-templated transcription"/>
    <property type="evidence" value="ECO:0007669"/>
    <property type="project" value="InterPro"/>
</dbReference>
<evidence type="ECO:0000313" key="11">
    <source>
        <dbReference type="Proteomes" id="UP000030651"/>
    </source>
</evidence>
<dbReference type="AlphaFoldDB" id="W3XM19"/>
<dbReference type="InterPro" id="IPR052202">
    <property type="entry name" value="Yeast_MetPath_Reg"/>
</dbReference>
<proteinExistence type="predicted"/>
<keyword evidence="11" id="KW-1185">Reference proteome</keyword>
<dbReference type="Pfam" id="PF04082">
    <property type="entry name" value="Fungal_trans"/>
    <property type="match status" value="1"/>
</dbReference>
<dbReference type="GO" id="GO:0005634">
    <property type="term" value="C:nucleus"/>
    <property type="evidence" value="ECO:0007669"/>
    <property type="project" value="UniProtKB-SubCell"/>
</dbReference>
<dbReference type="Pfam" id="PF00172">
    <property type="entry name" value="Zn_clus"/>
    <property type="match status" value="1"/>
</dbReference>
<comment type="subcellular location">
    <subcellularLocation>
        <location evidence="1">Nucleus</location>
    </subcellularLocation>
</comment>
<evidence type="ECO:0000256" key="3">
    <source>
        <dbReference type="ARBA" id="ARBA00022833"/>
    </source>
</evidence>
<dbReference type="OrthoDB" id="25921at2759"/>
<evidence type="ECO:0000256" key="8">
    <source>
        <dbReference type="SAM" id="MobiDB-lite"/>
    </source>
</evidence>
<dbReference type="PANTHER" id="PTHR47782:SF1">
    <property type="entry name" value="PYRIMIDINE PATHWAY REGULATORY PROTEIN 1"/>
    <property type="match status" value="1"/>
</dbReference>
<organism evidence="10 11">
    <name type="scientific">Pestalotiopsis fici (strain W106-1 / CGMCC3.15140)</name>
    <dbReference type="NCBI Taxonomy" id="1229662"/>
    <lineage>
        <taxon>Eukaryota</taxon>
        <taxon>Fungi</taxon>
        <taxon>Dikarya</taxon>
        <taxon>Ascomycota</taxon>
        <taxon>Pezizomycotina</taxon>
        <taxon>Sordariomycetes</taxon>
        <taxon>Xylariomycetidae</taxon>
        <taxon>Amphisphaeriales</taxon>
        <taxon>Sporocadaceae</taxon>
        <taxon>Pestalotiopsis</taxon>
    </lineage>
</organism>
<keyword evidence="3" id="KW-0862">Zinc</keyword>
<keyword evidence="4" id="KW-0805">Transcription regulation</keyword>
<dbReference type="KEGG" id="pfy:PFICI_00931"/>
<dbReference type="eggNOG" id="ENOG502SHBJ">
    <property type="taxonomic scope" value="Eukaryota"/>
</dbReference>
<dbReference type="PANTHER" id="PTHR47782">
    <property type="entry name" value="ZN(II)2CYS6 TRANSCRIPTION FACTOR (EUROFUNG)-RELATED"/>
    <property type="match status" value="1"/>
</dbReference>
<dbReference type="Gene3D" id="4.10.240.10">
    <property type="entry name" value="Zn(2)-C6 fungal-type DNA-binding domain"/>
    <property type="match status" value="1"/>
</dbReference>
<dbReference type="InterPro" id="IPR001138">
    <property type="entry name" value="Zn2Cys6_DnaBD"/>
</dbReference>
<name>W3XM19_PESFW</name>
<gene>
    <name evidence="10" type="ORF">PFICI_00931</name>
</gene>
<dbReference type="PROSITE" id="PS50048">
    <property type="entry name" value="ZN2_CY6_FUNGAL_2"/>
    <property type="match status" value="1"/>
</dbReference>
<evidence type="ECO:0000256" key="1">
    <source>
        <dbReference type="ARBA" id="ARBA00004123"/>
    </source>
</evidence>
<reference evidence="11" key="1">
    <citation type="journal article" date="2015" name="BMC Genomics">
        <title>Genomic and transcriptomic analysis of the endophytic fungus Pestalotiopsis fici reveals its lifestyle and high potential for synthesis of natural products.</title>
        <authorList>
            <person name="Wang X."/>
            <person name="Zhang X."/>
            <person name="Liu L."/>
            <person name="Xiang M."/>
            <person name="Wang W."/>
            <person name="Sun X."/>
            <person name="Che Y."/>
            <person name="Guo L."/>
            <person name="Liu G."/>
            <person name="Guo L."/>
            <person name="Wang C."/>
            <person name="Yin W.B."/>
            <person name="Stadler M."/>
            <person name="Zhang X."/>
            <person name="Liu X."/>
        </authorList>
    </citation>
    <scope>NUCLEOTIDE SEQUENCE [LARGE SCALE GENOMIC DNA]</scope>
    <source>
        <strain evidence="11">W106-1 / CGMCC3.15140</strain>
    </source>
</reference>
<dbReference type="SMART" id="SM00066">
    <property type="entry name" value="GAL4"/>
    <property type="match status" value="1"/>
</dbReference>
<evidence type="ECO:0000256" key="5">
    <source>
        <dbReference type="ARBA" id="ARBA00023125"/>
    </source>
</evidence>
<sequence>MASRCQRRILSCSRCRKRKLKCDRRLPACSQCLAANTTCNGIAAGSQTEVPRSIAHHLESEIARLEAALFESGQLDDVQASDILLQIPVAGASRSSHGQVGDPLHLPAPEPRPPSSHNTDTGRVLKIRESILTSAPLHSIVHATMPPDSGATELLSRVRMGMTPSTARIGDITGTLSTGSYRPVTSNVLPGIHVLQSMPVDIVHRLMMKYLDTIHPENPFLTISDIHAHFGHVVQILLSPDPGPVEASYDLLVVYLILAMSLTLAAFGSRHEERCTAFSMSVFKEGVQNLYGLSSFPSEIARLQVTLLILHYATVFPRLANVWVLSGAAMRSCLELGLHRELPASIGSVDSQTLHLRRRVFWAAYCMDRSICSALQRPVCIPDVAIDAKLPSALSADDDIDDSFLGSISYHRLLSEMLHVHYQGESIPSDLSWDDWLADMETRLRDWHNMYRPNASHQAMTEFNMARGLMILHRPSPRLPMPSPSSLLIAFKSASTVARTYREHMRARFFCRPWLSAHFTLEAATVVLFCLRHGNAAIIEYFTPAQIFKMTKLFTQNFLDIAAQGGGWPEINAYAGTYERLLCPLLERVFLHSSTLSDAFGPAQDAELLRLLYPDPAHLEKLRFGDGLPEASDDLASFDFDLFMADDNFWEASVEMPGDT</sequence>
<feature type="domain" description="Zn(2)-C6 fungal-type" evidence="9">
    <location>
        <begin position="11"/>
        <end position="39"/>
    </location>
</feature>
<evidence type="ECO:0000256" key="2">
    <source>
        <dbReference type="ARBA" id="ARBA00022723"/>
    </source>
</evidence>
<keyword evidence="5" id="KW-0238">DNA-binding</keyword>
<dbReference type="STRING" id="1229662.W3XM19"/>
<dbReference type="PROSITE" id="PS00463">
    <property type="entry name" value="ZN2_CY6_FUNGAL_1"/>
    <property type="match status" value="1"/>
</dbReference>
<protein>
    <recommendedName>
        <fullName evidence="9">Zn(2)-C6 fungal-type domain-containing protein</fullName>
    </recommendedName>
</protein>
<dbReference type="CDD" id="cd00067">
    <property type="entry name" value="GAL4"/>
    <property type="match status" value="1"/>
</dbReference>
<evidence type="ECO:0000256" key="7">
    <source>
        <dbReference type="ARBA" id="ARBA00023242"/>
    </source>
</evidence>
<dbReference type="OMA" id="YNDGHEL"/>
<dbReference type="SUPFAM" id="SSF57701">
    <property type="entry name" value="Zn2/Cys6 DNA-binding domain"/>
    <property type="match status" value="1"/>
</dbReference>
<dbReference type="GO" id="GO:0043565">
    <property type="term" value="F:sequence-specific DNA binding"/>
    <property type="evidence" value="ECO:0007669"/>
    <property type="project" value="TreeGrafter"/>
</dbReference>
<dbReference type="GO" id="GO:0000981">
    <property type="term" value="F:DNA-binding transcription factor activity, RNA polymerase II-specific"/>
    <property type="evidence" value="ECO:0007669"/>
    <property type="project" value="InterPro"/>
</dbReference>
<evidence type="ECO:0000313" key="10">
    <source>
        <dbReference type="EMBL" id="ETS87103.1"/>
    </source>
</evidence>
<evidence type="ECO:0000259" key="9">
    <source>
        <dbReference type="PROSITE" id="PS50048"/>
    </source>
</evidence>
<accession>W3XM19</accession>
<keyword evidence="2" id="KW-0479">Metal-binding</keyword>